<feature type="region of interest" description="Disordered" evidence="1">
    <location>
        <begin position="97"/>
        <end position="152"/>
    </location>
</feature>
<protein>
    <submittedName>
        <fullName evidence="2">Protein of unassigned function</fullName>
    </submittedName>
</protein>
<evidence type="ECO:0000313" key="3">
    <source>
        <dbReference type="Proteomes" id="UP000029492"/>
    </source>
</evidence>
<dbReference type="AlphaFoldDB" id="A0A089NZU6"/>
<accession>A0A089NZU6</accession>
<evidence type="ECO:0000313" key="2">
    <source>
        <dbReference type="EMBL" id="AIQ93491.1"/>
    </source>
</evidence>
<organism evidence="2 3">
    <name type="scientific">Methylobacterium oryzae CBMB20</name>
    <dbReference type="NCBI Taxonomy" id="693986"/>
    <lineage>
        <taxon>Bacteria</taxon>
        <taxon>Pseudomonadati</taxon>
        <taxon>Pseudomonadota</taxon>
        <taxon>Alphaproteobacteria</taxon>
        <taxon>Hyphomicrobiales</taxon>
        <taxon>Methylobacteriaceae</taxon>
        <taxon>Methylobacterium</taxon>
    </lineage>
</organism>
<name>A0A089NZU6_9HYPH</name>
<dbReference type="Proteomes" id="UP000029492">
    <property type="component" value="Chromosome"/>
</dbReference>
<dbReference type="HOGENOM" id="CLU_1561140_0_0_5"/>
<dbReference type="EMBL" id="CP003811">
    <property type="protein sequence ID" value="AIQ93491.1"/>
    <property type="molecule type" value="Genomic_DNA"/>
</dbReference>
<proteinExistence type="predicted"/>
<sequence>MLEGEMPDFTGIELCVREGWGLLVRDTEAVRRAAQAGACAGSRRTVVPRRAAIDDRHPMIELDGNCLAFATLPDAVGRPVSGRRTGCALRGHGHVGEVRASATRTGRDYPVTSEGSRQDPDKTSVDPPLSVRPDSRSHPLSGQAGLETVLRPHLQFGAPAALGGSPWRSAP</sequence>
<reference evidence="2 3" key="1">
    <citation type="journal article" date="2014" name="PLoS ONE">
        <title>Genome Information of Methylobacterium oryzae, a Plant-Probiotic Methylotroph in the Phyllosphere.</title>
        <authorList>
            <person name="Kwak M.J."/>
            <person name="Jeong H."/>
            <person name="Madhaiyan M."/>
            <person name="Lee Y."/>
            <person name="Sa T.M."/>
            <person name="Oh T.K."/>
            <person name="Kim J.F."/>
        </authorList>
    </citation>
    <scope>NUCLEOTIDE SEQUENCE [LARGE SCALE GENOMIC DNA]</scope>
    <source>
        <strain evidence="2 3">CBMB20</strain>
    </source>
</reference>
<keyword evidence="3" id="KW-1185">Reference proteome</keyword>
<gene>
    <name evidence="2" type="ORF">MOC_5736</name>
</gene>
<dbReference type="KEGG" id="mor:MOC_5736"/>
<evidence type="ECO:0000256" key="1">
    <source>
        <dbReference type="SAM" id="MobiDB-lite"/>
    </source>
</evidence>